<dbReference type="PRINTS" id="PR00237">
    <property type="entry name" value="GPCRRHODOPSN"/>
</dbReference>
<feature type="transmembrane region" description="Helical" evidence="5">
    <location>
        <begin position="123"/>
        <end position="145"/>
    </location>
</feature>
<evidence type="ECO:0000259" key="6">
    <source>
        <dbReference type="PROSITE" id="PS50262"/>
    </source>
</evidence>
<evidence type="ECO:0000256" key="3">
    <source>
        <dbReference type="ARBA" id="ARBA00022989"/>
    </source>
</evidence>
<dbReference type="InterPro" id="IPR000276">
    <property type="entry name" value="GPCR_Rhodpsn"/>
</dbReference>
<protein>
    <submittedName>
        <fullName evidence="8">G_PROTEIN_RECEP_F1_2 domain-containing protein</fullName>
    </submittedName>
</protein>
<keyword evidence="2 5" id="KW-0812">Transmembrane</keyword>
<keyword evidence="4 5" id="KW-0472">Membrane</keyword>
<feature type="domain" description="G-protein coupled receptors family 1 profile" evidence="6">
    <location>
        <begin position="24"/>
        <end position="259"/>
    </location>
</feature>
<dbReference type="GO" id="GO:0016020">
    <property type="term" value="C:membrane"/>
    <property type="evidence" value="ECO:0007669"/>
    <property type="project" value="UniProtKB-SubCell"/>
</dbReference>
<organism evidence="7 8">
    <name type="scientific">Haemonchus contortus</name>
    <name type="common">Barber pole worm</name>
    <dbReference type="NCBI Taxonomy" id="6289"/>
    <lineage>
        <taxon>Eukaryota</taxon>
        <taxon>Metazoa</taxon>
        <taxon>Ecdysozoa</taxon>
        <taxon>Nematoda</taxon>
        <taxon>Chromadorea</taxon>
        <taxon>Rhabditida</taxon>
        <taxon>Rhabditina</taxon>
        <taxon>Rhabditomorpha</taxon>
        <taxon>Strongyloidea</taxon>
        <taxon>Trichostrongylidae</taxon>
        <taxon>Haemonchus</taxon>
    </lineage>
</organism>
<dbReference type="SUPFAM" id="SSF81321">
    <property type="entry name" value="Family A G protein-coupled receptor-like"/>
    <property type="match status" value="1"/>
</dbReference>
<feature type="transmembrane region" description="Helical" evidence="5">
    <location>
        <begin position="203"/>
        <end position="228"/>
    </location>
</feature>
<evidence type="ECO:0000313" key="7">
    <source>
        <dbReference type="Proteomes" id="UP000025227"/>
    </source>
</evidence>
<reference evidence="8" key="1">
    <citation type="submission" date="2020-12" db="UniProtKB">
        <authorList>
            <consortium name="WormBaseParasite"/>
        </authorList>
    </citation>
    <scope>IDENTIFICATION</scope>
    <source>
        <strain evidence="8">MHco3</strain>
    </source>
</reference>
<accession>A0A7I4YQ15</accession>
<dbReference type="InterPro" id="IPR017452">
    <property type="entry name" value="GPCR_Rhodpsn_7TM"/>
</dbReference>
<name>A0A7I4YQ15_HAECO</name>
<keyword evidence="7" id="KW-1185">Reference proteome</keyword>
<evidence type="ECO:0000313" key="8">
    <source>
        <dbReference type="WBParaSite" id="HCON_00129660-00001"/>
    </source>
</evidence>
<dbReference type="Gene3D" id="1.20.1070.10">
    <property type="entry name" value="Rhodopsin 7-helix transmembrane proteins"/>
    <property type="match status" value="1"/>
</dbReference>
<dbReference type="AlphaFoldDB" id="A0A7I4YQ15"/>
<feature type="transmembrane region" description="Helical" evidence="5">
    <location>
        <begin position="243"/>
        <end position="262"/>
    </location>
</feature>
<dbReference type="GO" id="GO:0004930">
    <property type="term" value="F:G protein-coupled receptor activity"/>
    <property type="evidence" value="ECO:0007669"/>
    <property type="project" value="InterPro"/>
</dbReference>
<evidence type="ECO:0000256" key="2">
    <source>
        <dbReference type="ARBA" id="ARBA00022692"/>
    </source>
</evidence>
<dbReference type="SMART" id="SM01381">
    <property type="entry name" value="7TM_GPCR_Srsx"/>
    <property type="match status" value="1"/>
</dbReference>
<evidence type="ECO:0000256" key="5">
    <source>
        <dbReference type="SAM" id="Phobius"/>
    </source>
</evidence>
<dbReference type="PANTHER" id="PTHR23360:SF5">
    <property type="entry name" value="G-PROTEIN COUPLED RECEPTORS FAMILY 1 PROFILE DOMAIN-CONTAINING PROTEIN"/>
    <property type="match status" value="1"/>
</dbReference>
<dbReference type="OrthoDB" id="10015560at2759"/>
<sequence>MYPSSKPILNQLLSNSICIISLLGNGAIVYATLRSRALRSPCNILIALVSLSDMVMISSILITTIVHNIVQSDLIPQPYCAYLQLAPLFASSTSPFFLLGIAMDRLFSLMRFYKPTIASHSRFYITAHTLPGCILGTALDVIVLINQKHEEKVICSLTAPMQGTIHSVFSKLIIAVCVLIVLCNASFMYLLKKLRLNSEKTKSIYRSVVVISLSVVFGYISTLVLLSIKGVLLLNASPYLDQIASLLINVSISVNFFLYYGISKEYRAIFDKLLGIGHIKAALGRNVISTSQQTTLSTVRLRNRSTIQLNVSRVG</sequence>
<feature type="transmembrane region" description="Helical" evidence="5">
    <location>
        <begin position="165"/>
        <end position="191"/>
    </location>
</feature>
<dbReference type="PANTHER" id="PTHR23360">
    <property type="entry name" value="G-PROTEIN COUPLED RECEPTORS FAMILY 1 PROFILE DOMAIN-CONTAINING PROTEIN-RELATED"/>
    <property type="match status" value="1"/>
</dbReference>
<feature type="transmembrane region" description="Helical" evidence="5">
    <location>
        <begin position="45"/>
        <end position="70"/>
    </location>
</feature>
<feature type="transmembrane region" description="Helical" evidence="5">
    <location>
        <begin position="82"/>
        <end position="102"/>
    </location>
</feature>
<dbReference type="InterPro" id="IPR047130">
    <property type="entry name" value="7TM_GPCR_Srsx_nematod"/>
</dbReference>
<comment type="subcellular location">
    <subcellularLocation>
        <location evidence="1">Membrane</location>
    </subcellularLocation>
</comment>
<dbReference type="WBParaSite" id="HCON_00129660-00001">
    <property type="protein sequence ID" value="HCON_00129660-00001"/>
    <property type="gene ID" value="HCON_00129660"/>
</dbReference>
<feature type="transmembrane region" description="Helical" evidence="5">
    <location>
        <begin position="12"/>
        <end position="33"/>
    </location>
</feature>
<evidence type="ECO:0000256" key="4">
    <source>
        <dbReference type="ARBA" id="ARBA00023136"/>
    </source>
</evidence>
<dbReference type="Proteomes" id="UP000025227">
    <property type="component" value="Unplaced"/>
</dbReference>
<dbReference type="CDD" id="cd00637">
    <property type="entry name" value="7tm_classA_rhodopsin-like"/>
    <property type="match status" value="1"/>
</dbReference>
<dbReference type="InterPro" id="IPR019424">
    <property type="entry name" value="7TM_GPCR_Srsx"/>
</dbReference>
<keyword evidence="3 5" id="KW-1133">Transmembrane helix</keyword>
<evidence type="ECO:0000256" key="1">
    <source>
        <dbReference type="ARBA" id="ARBA00004370"/>
    </source>
</evidence>
<dbReference type="Pfam" id="PF10320">
    <property type="entry name" value="7TM_GPCR_Srsx"/>
    <property type="match status" value="1"/>
</dbReference>
<proteinExistence type="predicted"/>
<dbReference type="PROSITE" id="PS50262">
    <property type="entry name" value="G_PROTEIN_RECEP_F1_2"/>
    <property type="match status" value="1"/>
</dbReference>